<feature type="compositionally biased region" description="Basic and acidic residues" evidence="11">
    <location>
        <begin position="708"/>
        <end position="722"/>
    </location>
</feature>
<accession>A0A2T6ZB82</accession>
<sequence>MVNKIDKFYCSRCAEVHGPSTMKRKSNRATTAIDYNALHNGSSAPIKNPVDGKLHPYVEIIRNRTFTFADDKLPRMRPEQVTVEFLEDLPNGWNQPFIVPAESNPAPWVTPPKATILDLDDSTMPQTSSEEHSSRLATPPPPPLATCDGSARRLGADNLDMIIPPGLTVRRVSELIGESARVEMINVLSQATEKDDKWQMEQLVNYFESDVRDVIYNCISCEVSNSELGTMISRPQVVRDLDLADKVWRPDPAPLAGSEAKPRVGKYILMSVADSFTDFHIDFAGSSVFYHIYEGEKVFLVIPPTEHNLEIYEKWSMDPNMNTTFFPTLISDPCTLVTLNKGDTMFIPSGWIHAVYTPRDSLVVGGNFLTRNHYAMQMKVQRIEVVTDTKLSQRYPKYTTLMWHLAYSYMTKDPISDEVDEALGRGRVLKWTKQRSTKTARTYTQQELEGLPALCNFLLRTALVSCGTITTSLVPRRPNLTAKQIEAVKKAIPTPISHEPVEWIKRFGRWCVWKRACQRLVPNGERVPEWALESWWPKDGPKKGPSRAALRRAQKAREEEARKAEPPRRPGLRVRAIRAESTISSESEVWQEEGGASKPRPKKRANGPEAPPGTRKRGRPPNKPQPQPQPQPTFEDGDHFLIGKRKATMVEGEDGEAFTLSDGCTYVRKLSNLGPPRAGCQNCRLKKTGCKHKNEIAQLLTRLEASDKAAKAARGEQEDQRVEPVLAPAPMEDIGHKEMAEIQVIVSKPAKEKKTPTPKAKTPTPALKRALPEDSNESMEGVEVTSQPPLKKKKRVVVQVEREESSNPSTQNMAGGRPPGFQGRKPSCDRCKELKARCPHDTWHLAVERQTTRAQKVDKSKNHKKGGSGGRLSLGKLAKSSWDGARQTPVQRRHSSVGNTSTIVHEKTPEPEETESVLEEIIVVSSKPPLSRPPAPEVHIIKSPTKTTSPPAEKNSLELDLSILEEPISYKSRVSHTPEDPSIMAPPLDDLGEPSKPANPSSPSPPPTTTTSTTAPSITLLSTSMTASSSFAAPETLTPPTDPAPSINGITATTTATTTTTTAATTATTTSATPPAATDYSRLTHRAPRPKVTYTKSTKTVKRKEDEDRISPPATTKLAKSLSPGLTSGGRSGSRGSRKSVSPVLAEEDLQVEEIKRMAAKEEFGLRVRRSS</sequence>
<evidence type="ECO:0000313" key="13">
    <source>
        <dbReference type="EMBL" id="PUU72674.1"/>
    </source>
</evidence>
<feature type="compositionally biased region" description="Low complexity" evidence="11">
    <location>
        <begin position="1009"/>
        <end position="1033"/>
    </location>
</feature>
<dbReference type="GO" id="GO:0140680">
    <property type="term" value="F:histone H3K36me/H3K36me2 demethylase activity"/>
    <property type="evidence" value="ECO:0007669"/>
    <property type="project" value="UniProtKB-EC"/>
</dbReference>
<dbReference type="InterPro" id="IPR050690">
    <property type="entry name" value="JHDM1_Histone_Demethylase"/>
</dbReference>
<dbReference type="SMART" id="SM00558">
    <property type="entry name" value="JmjC"/>
    <property type="match status" value="1"/>
</dbReference>
<organism evidence="13 14">
    <name type="scientific">Tuber borchii</name>
    <name type="common">White truffle</name>
    <dbReference type="NCBI Taxonomy" id="42251"/>
    <lineage>
        <taxon>Eukaryota</taxon>
        <taxon>Fungi</taxon>
        <taxon>Dikarya</taxon>
        <taxon>Ascomycota</taxon>
        <taxon>Pezizomycotina</taxon>
        <taxon>Pezizomycetes</taxon>
        <taxon>Pezizales</taxon>
        <taxon>Tuberaceae</taxon>
        <taxon>Tuber</taxon>
    </lineage>
</organism>
<name>A0A2T6ZB82_TUBBO</name>
<gene>
    <name evidence="13" type="ORF">B9Z19DRAFT_1008704</name>
</gene>
<dbReference type="Proteomes" id="UP000244722">
    <property type="component" value="Unassembled WGS sequence"/>
</dbReference>
<protein>
    <recommendedName>
        <fullName evidence="3">[histone H3]-dimethyl-L-lysine(36) demethylase</fullName>
        <ecNumber evidence="3">1.14.11.27</ecNumber>
    </recommendedName>
    <alternativeName>
        <fullName evidence="9">[Histone-H3]-lysine-36 demethylase 1</fullName>
    </alternativeName>
</protein>
<evidence type="ECO:0000256" key="5">
    <source>
        <dbReference type="ARBA" id="ARBA00023002"/>
    </source>
</evidence>
<feature type="region of interest" description="Disordered" evidence="11">
    <location>
        <begin position="747"/>
        <end position="824"/>
    </location>
</feature>
<dbReference type="InterPro" id="IPR003347">
    <property type="entry name" value="JmjC_dom"/>
</dbReference>
<dbReference type="SUPFAM" id="SSF51197">
    <property type="entry name" value="Clavaminate synthase-like"/>
    <property type="match status" value="1"/>
</dbReference>
<feature type="compositionally biased region" description="Pro residues" evidence="11">
    <location>
        <begin position="621"/>
        <end position="631"/>
    </location>
</feature>
<dbReference type="GO" id="GO:0046872">
    <property type="term" value="F:metal ion binding"/>
    <property type="evidence" value="ECO:0007669"/>
    <property type="project" value="UniProtKB-KW"/>
</dbReference>
<evidence type="ECO:0000256" key="4">
    <source>
        <dbReference type="ARBA" id="ARBA00022723"/>
    </source>
</evidence>
<feature type="domain" description="JmjC" evidence="12">
    <location>
        <begin position="223"/>
        <end position="385"/>
    </location>
</feature>
<feature type="region of interest" description="Disordered" evidence="11">
    <location>
        <begin position="708"/>
        <end position="735"/>
    </location>
</feature>
<proteinExistence type="inferred from homology"/>
<evidence type="ECO:0000256" key="1">
    <source>
        <dbReference type="ARBA" id="ARBA00001954"/>
    </source>
</evidence>
<evidence type="ECO:0000256" key="2">
    <source>
        <dbReference type="ARBA" id="ARBA00008037"/>
    </source>
</evidence>
<dbReference type="PROSITE" id="PS51184">
    <property type="entry name" value="JMJC"/>
    <property type="match status" value="1"/>
</dbReference>
<dbReference type="Pfam" id="PF02373">
    <property type="entry name" value="JmjC"/>
    <property type="match status" value="1"/>
</dbReference>
<keyword evidence="5" id="KW-0560">Oxidoreductase</keyword>
<keyword evidence="8" id="KW-0804">Transcription</keyword>
<evidence type="ECO:0000256" key="9">
    <source>
        <dbReference type="ARBA" id="ARBA00031083"/>
    </source>
</evidence>
<evidence type="ECO:0000259" key="12">
    <source>
        <dbReference type="PROSITE" id="PS51184"/>
    </source>
</evidence>
<keyword evidence="14" id="KW-1185">Reference proteome</keyword>
<evidence type="ECO:0000256" key="11">
    <source>
        <dbReference type="SAM" id="MobiDB-lite"/>
    </source>
</evidence>
<dbReference type="EMBL" id="NESQ01000486">
    <property type="protein sequence ID" value="PUU72674.1"/>
    <property type="molecule type" value="Genomic_DNA"/>
</dbReference>
<evidence type="ECO:0000256" key="10">
    <source>
        <dbReference type="ARBA" id="ARBA00047915"/>
    </source>
</evidence>
<evidence type="ECO:0000256" key="8">
    <source>
        <dbReference type="ARBA" id="ARBA00023163"/>
    </source>
</evidence>
<evidence type="ECO:0000313" key="14">
    <source>
        <dbReference type="Proteomes" id="UP000244722"/>
    </source>
</evidence>
<feature type="region of interest" description="Disordered" evidence="11">
    <location>
        <begin position="535"/>
        <end position="645"/>
    </location>
</feature>
<feature type="compositionally biased region" description="Basic and acidic residues" evidence="11">
    <location>
        <begin position="555"/>
        <end position="568"/>
    </location>
</feature>
<evidence type="ECO:0000256" key="7">
    <source>
        <dbReference type="ARBA" id="ARBA00023015"/>
    </source>
</evidence>
<feature type="compositionally biased region" description="Low complexity" evidence="11">
    <location>
        <begin position="1051"/>
        <end position="1078"/>
    </location>
</feature>
<comment type="cofactor">
    <cofactor evidence="1">
        <name>Fe(2+)</name>
        <dbReference type="ChEBI" id="CHEBI:29033"/>
    </cofactor>
</comment>
<dbReference type="STRING" id="42251.A0A2T6ZB82"/>
<feature type="compositionally biased region" description="Basic and acidic residues" evidence="11">
    <location>
        <begin position="849"/>
        <end position="860"/>
    </location>
</feature>
<dbReference type="EC" id="1.14.11.27" evidence="3"/>
<feature type="compositionally biased region" description="Low complexity" evidence="11">
    <location>
        <begin position="757"/>
        <end position="769"/>
    </location>
</feature>
<dbReference type="OrthoDB" id="5876800at2759"/>
<reference evidence="13 14" key="1">
    <citation type="submission" date="2017-04" db="EMBL/GenBank/DDBJ databases">
        <title>Draft genome sequence of Tuber borchii Vittad., a whitish edible truffle.</title>
        <authorList>
            <consortium name="DOE Joint Genome Institute"/>
            <person name="Murat C."/>
            <person name="Kuo A."/>
            <person name="Barry K.W."/>
            <person name="Clum A."/>
            <person name="Dockter R.B."/>
            <person name="Fauchery L."/>
            <person name="Iotti M."/>
            <person name="Kohler A."/>
            <person name="Labutti K."/>
            <person name="Lindquist E.A."/>
            <person name="Lipzen A."/>
            <person name="Ohm R.A."/>
            <person name="Wang M."/>
            <person name="Grigoriev I.V."/>
            <person name="Zambonelli A."/>
            <person name="Martin F.M."/>
        </authorList>
    </citation>
    <scope>NUCLEOTIDE SEQUENCE [LARGE SCALE GENOMIC DNA]</scope>
    <source>
        <strain evidence="13 14">Tbo3840</strain>
    </source>
</reference>
<dbReference type="Gene3D" id="2.60.120.650">
    <property type="entry name" value="Cupin"/>
    <property type="match status" value="2"/>
</dbReference>
<evidence type="ECO:0000256" key="6">
    <source>
        <dbReference type="ARBA" id="ARBA00023004"/>
    </source>
</evidence>
<keyword evidence="6" id="KW-0408">Iron</keyword>
<comment type="similarity">
    <text evidence="2">Belongs to the JHDM1 histone demethylase family.</text>
</comment>
<dbReference type="AlphaFoldDB" id="A0A2T6ZB82"/>
<dbReference type="PANTHER" id="PTHR23123">
    <property type="entry name" value="PHD/F-BOX CONTAINING PROTEIN"/>
    <property type="match status" value="1"/>
</dbReference>
<keyword evidence="7" id="KW-0805">Transcription regulation</keyword>
<comment type="catalytic activity">
    <reaction evidence="10">
        <text>N(6),N(6)-dimethyl-L-lysyl(36)-[histone H3] + 2 2-oxoglutarate + 2 O2 = L-lysyl(36)-[histone H3] + 2 formaldehyde + 2 succinate + 2 CO2</text>
        <dbReference type="Rhea" id="RHEA:42032"/>
        <dbReference type="Rhea" id="RHEA-COMP:9785"/>
        <dbReference type="Rhea" id="RHEA-COMP:9787"/>
        <dbReference type="ChEBI" id="CHEBI:15379"/>
        <dbReference type="ChEBI" id="CHEBI:16526"/>
        <dbReference type="ChEBI" id="CHEBI:16810"/>
        <dbReference type="ChEBI" id="CHEBI:16842"/>
        <dbReference type="ChEBI" id="CHEBI:29969"/>
        <dbReference type="ChEBI" id="CHEBI:30031"/>
        <dbReference type="ChEBI" id="CHEBI:61976"/>
        <dbReference type="EC" id="1.14.11.27"/>
    </reaction>
</comment>
<evidence type="ECO:0000256" key="3">
    <source>
        <dbReference type="ARBA" id="ARBA00013246"/>
    </source>
</evidence>
<keyword evidence="4" id="KW-0479">Metal-binding</keyword>
<feature type="region of interest" description="Disordered" evidence="11">
    <location>
        <begin position="849"/>
        <end position="1152"/>
    </location>
</feature>
<feature type="region of interest" description="Disordered" evidence="11">
    <location>
        <begin position="119"/>
        <end position="142"/>
    </location>
</feature>
<comment type="caution">
    <text evidence="13">The sequence shown here is derived from an EMBL/GenBank/DDBJ whole genome shotgun (WGS) entry which is preliminary data.</text>
</comment>